<gene>
    <name evidence="3" type="ORF">Q765_02245</name>
</gene>
<dbReference type="eggNOG" id="ENOG5030U4D">
    <property type="taxonomic scope" value="Bacteria"/>
</dbReference>
<dbReference type="AlphaFoldDB" id="A0A0A2M906"/>
<reference evidence="3 4" key="1">
    <citation type="submission" date="2013-09" db="EMBL/GenBank/DDBJ databases">
        <authorList>
            <person name="Zeng Z."/>
            <person name="Chen C."/>
        </authorList>
    </citation>
    <scope>NUCLEOTIDE SEQUENCE [LARGE SCALE GENOMIC DNA]</scope>
    <source>
        <strain evidence="3 4">WB 3.3-2</strain>
    </source>
</reference>
<evidence type="ECO:0000256" key="1">
    <source>
        <dbReference type="SAM" id="SignalP"/>
    </source>
</evidence>
<evidence type="ECO:0000313" key="4">
    <source>
        <dbReference type="Proteomes" id="UP000030152"/>
    </source>
</evidence>
<proteinExistence type="predicted"/>
<organism evidence="3 4">
    <name type="scientific">Flavobacterium rivuli WB 3.3-2 = DSM 21788</name>
    <dbReference type="NCBI Taxonomy" id="1121895"/>
    <lineage>
        <taxon>Bacteria</taxon>
        <taxon>Pseudomonadati</taxon>
        <taxon>Bacteroidota</taxon>
        <taxon>Flavobacteriia</taxon>
        <taxon>Flavobacteriales</taxon>
        <taxon>Flavobacteriaceae</taxon>
        <taxon>Flavobacterium</taxon>
    </lineage>
</organism>
<sequence length="220" mass="24013">MKYFLILLFSISAFAQSDSISRANISVVSAERLNIVYRGIDNPIKIAVPGAVSFIATAKDSALVKIDNLGNYTLRAGSGSKMKIYIDAIMQDNSTLHEEKVFRILGLPAPTGLINGENCEICTVNLSKEELANAIISVGIKDFSFIDRNSDFFVARSFVIIINEKEIPVEGNKISIKALKTINKLKSGSILIIDKIKYGKFSVEAIPKRASPIVVEISGE</sequence>
<feature type="domain" description="Gliding motility-associated protein GldM second immunoglobulin-like" evidence="2">
    <location>
        <begin position="27"/>
        <end position="104"/>
    </location>
</feature>
<evidence type="ECO:0000259" key="2">
    <source>
        <dbReference type="Pfam" id="PF21602"/>
    </source>
</evidence>
<dbReference type="EMBL" id="JRLX01000001">
    <property type="protein sequence ID" value="KGO88739.1"/>
    <property type="molecule type" value="Genomic_DNA"/>
</dbReference>
<dbReference type="InterPro" id="IPR048406">
    <property type="entry name" value="GldM_Ig-like-2"/>
</dbReference>
<accession>A0A0A2M906</accession>
<dbReference type="Pfam" id="PF21602">
    <property type="entry name" value="GldM_3rd"/>
    <property type="match status" value="1"/>
</dbReference>
<keyword evidence="4" id="KW-1185">Reference proteome</keyword>
<comment type="caution">
    <text evidence="3">The sequence shown here is derived from an EMBL/GenBank/DDBJ whole genome shotgun (WGS) entry which is preliminary data.</text>
</comment>
<protein>
    <recommendedName>
        <fullName evidence="2">Gliding motility-associated protein GldM second immunoglobulin-like domain-containing protein</fullName>
    </recommendedName>
</protein>
<feature type="signal peptide" evidence="1">
    <location>
        <begin position="1"/>
        <end position="15"/>
    </location>
</feature>
<evidence type="ECO:0000313" key="3">
    <source>
        <dbReference type="EMBL" id="KGO88739.1"/>
    </source>
</evidence>
<dbReference type="Proteomes" id="UP000030152">
    <property type="component" value="Unassembled WGS sequence"/>
</dbReference>
<name>A0A0A2M906_9FLAO</name>
<dbReference type="OrthoDB" id="1343429at2"/>
<dbReference type="RefSeq" id="WP_020211778.1">
    <property type="nucleotide sequence ID" value="NZ_JRLX01000001.1"/>
</dbReference>
<dbReference type="STRING" id="1121895.GCA_000378485_00652"/>
<feature type="chain" id="PRO_5012113435" description="Gliding motility-associated protein GldM second immunoglobulin-like domain-containing protein" evidence="1">
    <location>
        <begin position="16"/>
        <end position="220"/>
    </location>
</feature>
<keyword evidence="1" id="KW-0732">Signal</keyword>